<name>A0A1J5SEJ4_9ZZZZ</name>
<sequence>MNALRMFNRSRLLGKLAAAVISIAAFSGTALGDEIKVTLAGNMEVPPVKTAATGSGTITINADRTVAGSITTKGLAGTMAHIHQGAAGKNGPVIIPLTKNGRSGWVVPAGAKLTDAQYKAYEAGGLYVNVHSAAHKGGEIRGQLK</sequence>
<protein>
    <submittedName>
        <fullName evidence="2">CHRD domain protein</fullName>
    </submittedName>
</protein>
<evidence type="ECO:0000259" key="1">
    <source>
        <dbReference type="PROSITE" id="PS50933"/>
    </source>
</evidence>
<gene>
    <name evidence="2" type="ORF">GALL_110980</name>
</gene>
<evidence type="ECO:0000313" key="2">
    <source>
        <dbReference type="EMBL" id="OIR06849.1"/>
    </source>
</evidence>
<organism evidence="2">
    <name type="scientific">mine drainage metagenome</name>
    <dbReference type="NCBI Taxonomy" id="410659"/>
    <lineage>
        <taxon>unclassified sequences</taxon>
        <taxon>metagenomes</taxon>
        <taxon>ecological metagenomes</taxon>
    </lineage>
</organism>
<dbReference type="EMBL" id="MLJW01000041">
    <property type="protein sequence ID" value="OIR06849.1"/>
    <property type="molecule type" value="Genomic_DNA"/>
</dbReference>
<proteinExistence type="predicted"/>
<dbReference type="Pfam" id="PF07452">
    <property type="entry name" value="CHRD"/>
    <property type="match status" value="1"/>
</dbReference>
<dbReference type="AlphaFoldDB" id="A0A1J5SEJ4"/>
<comment type="caution">
    <text evidence="2">The sequence shown here is derived from an EMBL/GenBank/DDBJ whole genome shotgun (WGS) entry which is preliminary data.</text>
</comment>
<dbReference type="InterPro" id="IPR010895">
    <property type="entry name" value="CHRD"/>
</dbReference>
<feature type="domain" description="CHRD" evidence="1">
    <location>
        <begin position="31"/>
        <end position="145"/>
    </location>
</feature>
<accession>A0A1J5SEJ4</accession>
<dbReference type="PROSITE" id="PS50933">
    <property type="entry name" value="CHRD"/>
    <property type="match status" value="1"/>
</dbReference>
<reference evidence="2" key="1">
    <citation type="submission" date="2016-10" db="EMBL/GenBank/DDBJ databases">
        <title>Sequence of Gallionella enrichment culture.</title>
        <authorList>
            <person name="Poehlein A."/>
            <person name="Muehling M."/>
            <person name="Daniel R."/>
        </authorList>
    </citation>
    <scope>NUCLEOTIDE SEQUENCE</scope>
</reference>
<dbReference type="SMART" id="SM00754">
    <property type="entry name" value="CHRD"/>
    <property type="match status" value="1"/>
</dbReference>